<feature type="domain" description="Thioredoxin" evidence="2">
    <location>
        <begin position="1"/>
        <end position="111"/>
    </location>
</feature>
<dbReference type="RefSeq" id="WP_015816094.1">
    <property type="nucleotide sequence ID" value="NC_013009.1"/>
</dbReference>
<reference evidence="3 4" key="1">
    <citation type="journal article" date="2009" name="Nucleic Acids Res.">
        <title>Analysis of complete genome sequence of Neorickettsia risticii: causative agent of Potomac horse fever.</title>
        <authorList>
            <person name="Lin M."/>
            <person name="Zhang C."/>
            <person name="Gibson K."/>
            <person name="Rikihisa Y."/>
        </authorList>
    </citation>
    <scope>NUCLEOTIDE SEQUENCE [LARGE SCALE GENOMIC DNA]</scope>
    <source>
        <strain evidence="3 4">Illinois</strain>
    </source>
</reference>
<dbReference type="Proteomes" id="UP000001627">
    <property type="component" value="Chromosome"/>
</dbReference>
<protein>
    <submittedName>
        <fullName evidence="3">Thioredoxin</fullName>
    </submittedName>
</protein>
<dbReference type="OrthoDB" id="9790390at2"/>
<organism evidence="3 4">
    <name type="scientific">Neorickettsia risticii (strain Illinois)</name>
    <dbReference type="NCBI Taxonomy" id="434131"/>
    <lineage>
        <taxon>Bacteria</taxon>
        <taxon>Pseudomonadati</taxon>
        <taxon>Pseudomonadota</taxon>
        <taxon>Alphaproteobacteria</taxon>
        <taxon>Rickettsiales</taxon>
        <taxon>Anaplasmataceae</taxon>
        <taxon>Neorickettsia</taxon>
    </lineage>
</organism>
<keyword evidence="4" id="KW-1185">Reference proteome</keyword>
<dbReference type="AlphaFoldDB" id="C6V494"/>
<dbReference type="Pfam" id="PF00085">
    <property type="entry name" value="Thioredoxin"/>
    <property type="match status" value="1"/>
</dbReference>
<dbReference type="EMBL" id="CP001431">
    <property type="protein sequence ID" value="ACT69203.1"/>
    <property type="molecule type" value="Genomic_DNA"/>
</dbReference>
<accession>C6V494</accession>
<dbReference type="InterPro" id="IPR013766">
    <property type="entry name" value="Thioredoxin_domain"/>
</dbReference>
<gene>
    <name evidence="3" type="ordered locus">NRI_0219</name>
</gene>
<dbReference type="eggNOG" id="COG0526">
    <property type="taxonomic scope" value="Bacteria"/>
</dbReference>
<evidence type="ECO:0000313" key="3">
    <source>
        <dbReference type="EMBL" id="ACT69203.1"/>
    </source>
</evidence>
<dbReference type="PANTHER" id="PTHR45663:SF11">
    <property type="entry name" value="GEO12009P1"/>
    <property type="match status" value="1"/>
</dbReference>
<name>C6V494_NEORI</name>
<dbReference type="CDD" id="cd02947">
    <property type="entry name" value="TRX_family"/>
    <property type="match status" value="1"/>
</dbReference>
<dbReference type="HOGENOM" id="CLU_2143190_0_0_5"/>
<dbReference type="PANTHER" id="PTHR45663">
    <property type="entry name" value="GEO12009P1"/>
    <property type="match status" value="1"/>
</dbReference>
<dbReference type="PROSITE" id="PS51352">
    <property type="entry name" value="THIOREDOXIN_2"/>
    <property type="match status" value="1"/>
</dbReference>
<dbReference type="STRING" id="434131.NRI_0219"/>
<evidence type="ECO:0000256" key="1">
    <source>
        <dbReference type="ARBA" id="ARBA00025303"/>
    </source>
</evidence>
<proteinExistence type="predicted"/>
<comment type="function">
    <text evidence="1">Component of the thioredoxin-thioredoxin reductase system. Participates in various redox reactions through the reversible oxidation of its active center dithiol to a disulfide and catalyzes dithiol-disulfide exchange reactions.</text>
</comment>
<dbReference type="GO" id="GO:0015035">
    <property type="term" value="F:protein-disulfide reductase activity"/>
    <property type="evidence" value="ECO:0007669"/>
    <property type="project" value="TreeGrafter"/>
</dbReference>
<dbReference type="SUPFAM" id="SSF52833">
    <property type="entry name" value="Thioredoxin-like"/>
    <property type="match status" value="1"/>
</dbReference>
<dbReference type="GO" id="GO:0005737">
    <property type="term" value="C:cytoplasm"/>
    <property type="evidence" value="ECO:0007669"/>
    <property type="project" value="TreeGrafter"/>
</dbReference>
<dbReference type="KEGG" id="nri:NRI_0219"/>
<sequence>MDLITELNATDRIALEDGQLGIVEFYLPTCKACNNFASTYEELAQENQEMKFYKMNVTSNNGESPSQMWKVRAVPTVAVFTENVSPDNELARILGNKPKEVVQTLLEKYKPS</sequence>
<evidence type="ECO:0000259" key="2">
    <source>
        <dbReference type="PROSITE" id="PS51352"/>
    </source>
</evidence>
<dbReference type="Gene3D" id="3.40.30.10">
    <property type="entry name" value="Glutaredoxin"/>
    <property type="match status" value="1"/>
</dbReference>
<dbReference type="InterPro" id="IPR036249">
    <property type="entry name" value="Thioredoxin-like_sf"/>
</dbReference>
<evidence type="ECO:0000313" key="4">
    <source>
        <dbReference type="Proteomes" id="UP000001627"/>
    </source>
</evidence>